<feature type="transmembrane region" description="Helical" evidence="1">
    <location>
        <begin position="327"/>
        <end position="347"/>
    </location>
</feature>
<sequence>SGAFAFLNPTKRYHPVFASPLPIDRGTKTAHHDGIYHVWRSRDNRKGRHAAVVTPAALERVGKGLLPQGTTNSFSYTGRGLVKMVTRYPVWDVSYDVATTFTLGSVVWVINGTFVWLPLAAPWTAFPGEGVVGGGWTAFVGATIFEFGSVLLMLEAVNENRTECFGWALEEELEDHGLLHLRAAPEGCHHHHRDKRCLVRQFHSANTAATTSATSTTPLPPDTADKQQRLWSWLPTRRELTTHYLKDLGFLACLAQFLGATVFWISGFTALPAINTALSGPTLTGAYWLPQVVGGTGFIVSSTLFMLEVQDHWYRPAPRLLGWHIGFWNLVGALGFTLCGALGFGIEGVGVEYAATLATFVGSWAFLIGSVIQWYESLDKYPVS</sequence>
<organism evidence="2 3">
    <name type="scientific">Lasiosphaeris hirsuta</name>
    <dbReference type="NCBI Taxonomy" id="260670"/>
    <lineage>
        <taxon>Eukaryota</taxon>
        <taxon>Fungi</taxon>
        <taxon>Dikarya</taxon>
        <taxon>Ascomycota</taxon>
        <taxon>Pezizomycotina</taxon>
        <taxon>Sordariomycetes</taxon>
        <taxon>Sordariomycetidae</taxon>
        <taxon>Sordariales</taxon>
        <taxon>Lasiosphaeriaceae</taxon>
        <taxon>Lasiosphaeris</taxon>
    </lineage>
</organism>
<keyword evidence="3" id="KW-1185">Reference proteome</keyword>
<feature type="non-terminal residue" evidence="2">
    <location>
        <position position="1"/>
    </location>
</feature>
<keyword evidence="1" id="KW-1133">Transmembrane helix</keyword>
<reference evidence="2" key="1">
    <citation type="submission" date="2023-06" db="EMBL/GenBank/DDBJ databases">
        <title>Genome-scale phylogeny and comparative genomics of the fungal order Sordariales.</title>
        <authorList>
            <consortium name="Lawrence Berkeley National Laboratory"/>
            <person name="Hensen N."/>
            <person name="Bonometti L."/>
            <person name="Westerberg I."/>
            <person name="Brannstrom I.O."/>
            <person name="Guillou S."/>
            <person name="Cros-Aarteil S."/>
            <person name="Calhoun S."/>
            <person name="Haridas S."/>
            <person name="Kuo A."/>
            <person name="Mondo S."/>
            <person name="Pangilinan J."/>
            <person name="Riley R."/>
            <person name="Labutti K."/>
            <person name="Andreopoulos B."/>
            <person name="Lipzen A."/>
            <person name="Chen C."/>
            <person name="Yanf M."/>
            <person name="Daum C."/>
            <person name="Ng V."/>
            <person name="Clum A."/>
            <person name="Steindorff A."/>
            <person name="Ohm R."/>
            <person name="Martin F."/>
            <person name="Silar P."/>
            <person name="Natvig D."/>
            <person name="Lalanne C."/>
            <person name="Gautier V."/>
            <person name="Ament-Velasquez S.L."/>
            <person name="Kruys A."/>
            <person name="Hutchinson M.I."/>
            <person name="Powell A.J."/>
            <person name="Barry K."/>
            <person name="Miller A.N."/>
            <person name="Grigoriev I.V."/>
            <person name="Debuchy R."/>
            <person name="Gladieux P."/>
            <person name="Thoren M.H."/>
            <person name="Johannesson H."/>
        </authorList>
    </citation>
    <scope>NUCLEOTIDE SEQUENCE</scope>
    <source>
        <strain evidence="2">SMH4607-1</strain>
    </source>
</reference>
<dbReference type="AlphaFoldDB" id="A0AA40DZN8"/>
<protein>
    <recommendedName>
        <fullName evidence="4">Integral membrane protein</fullName>
    </recommendedName>
</protein>
<feature type="transmembrane region" description="Helical" evidence="1">
    <location>
        <begin position="353"/>
        <end position="375"/>
    </location>
</feature>
<feature type="transmembrane region" description="Helical" evidence="1">
    <location>
        <begin position="286"/>
        <end position="307"/>
    </location>
</feature>
<comment type="caution">
    <text evidence="2">The sequence shown here is derived from an EMBL/GenBank/DDBJ whole genome shotgun (WGS) entry which is preliminary data.</text>
</comment>
<evidence type="ECO:0008006" key="4">
    <source>
        <dbReference type="Google" id="ProtNLM"/>
    </source>
</evidence>
<accession>A0AA40DZN8</accession>
<feature type="transmembrane region" description="Helical" evidence="1">
    <location>
        <begin position="136"/>
        <end position="154"/>
    </location>
</feature>
<feature type="transmembrane region" description="Helical" evidence="1">
    <location>
        <begin position="93"/>
        <end position="116"/>
    </location>
</feature>
<evidence type="ECO:0000256" key="1">
    <source>
        <dbReference type="SAM" id="Phobius"/>
    </source>
</evidence>
<gene>
    <name evidence="2" type="ORF">B0H67DRAFT_466746</name>
</gene>
<proteinExistence type="predicted"/>
<dbReference type="EMBL" id="JAUKUA010000003">
    <property type="protein sequence ID" value="KAK0719527.1"/>
    <property type="molecule type" value="Genomic_DNA"/>
</dbReference>
<evidence type="ECO:0000313" key="2">
    <source>
        <dbReference type="EMBL" id="KAK0719527.1"/>
    </source>
</evidence>
<dbReference type="Proteomes" id="UP001172102">
    <property type="component" value="Unassembled WGS sequence"/>
</dbReference>
<evidence type="ECO:0000313" key="3">
    <source>
        <dbReference type="Proteomes" id="UP001172102"/>
    </source>
</evidence>
<keyword evidence="1" id="KW-0812">Transmembrane</keyword>
<keyword evidence="1" id="KW-0472">Membrane</keyword>
<name>A0AA40DZN8_9PEZI</name>
<feature type="transmembrane region" description="Helical" evidence="1">
    <location>
        <begin position="248"/>
        <end position="274"/>
    </location>
</feature>
<feature type="non-terminal residue" evidence="2">
    <location>
        <position position="384"/>
    </location>
</feature>